<dbReference type="SUPFAM" id="SSF103473">
    <property type="entry name" value="MFS general substrate transporter"/>
    <property type="match status" value="1"/>
</dbReference>
<dbReference type="Proteomes" id="UP000887574">
    <property type="component" value="Unplaced"/>
</dbReference>
<dbReference type="GO" id="GO:0022857">
    <property type="term" value="F:transmembrane transporter activity"/>
    <property type="evidence" value="ECO:0007669"/>
    <property type="project" value="InterPro"/>
</dbReference>
<dbReference type="PROSITE" id="PS50850">
    <property type="entry name" value="MFS"/>
    <property type="match status" value="1"/>
</dbReference>
<name>A0A915EQD0_9BILA</name>
<dbReference type="Pfam" id="PF00083">
    <property type="entry name" value="Sugar_tr"/>
    <property type="match status" value="1"/>
</dbReference>
<dbReference type="Gene3D" id="1.20.1250.20">
    <property type="entry name" value="MFS general substrate transporter like domains"/>
    <property type="match status" value="1"/>
</dbReference>
<evidence type="ECO:0000259" key="7">
    <source>
        <dbReference type="PROSITE" id="PS50850"/>
    </source>
</evidence>
<dbReference type="WBParaSite" id="jg8261">
    <property type="protein sequence ID" value="jg8261"/>
    <property type="gene ID" value="jg8261"/>
</dbReference>
<comment type="subcellular location">
    <subcellularLocation>
        <location evidence="1">Membrane</location>
        <topology evidence="1">Multi-pass membrane protein</topology>
    </subcellularLocation>
</comment>
<dbReference type="GO" id="GO:0016020">
    <property type="term" value="C:membrane"/>
    <property type="evidence" value="ECO:0007669"/>
    <property type="project" value="UniProtKB-SubCell"/>
</dbReference>
<feature type="transmembrane region" description="Helical" evidence="6">
    <location>
        <begin position="319"/>
        <end position="343"/>
    </location>
</feature>
<dbReference type="InterPro" id="IPR005828">
    <property type="entry name" value="MFS_sugar_transport-like"/>
</dbReference>
<dbReference type="InterPro" id="IPR005829">
    <property type="entry name" value="Sugar_transporter_CS"/>
</dbReference>
<evidence type="ECO:0000256" key="4">
    <source>
        <dbReference type="ARBA" id="ARBA00023136"/>
    </source>
</evidence>
<feature type="transmembrane region" description="Helical" evidence="6">
    <location>
        <begin position="258"/>
        <end position="277"/>
    </location>
</feature>
<evidence type="ECO:0000256" key="2">
    <source>
        <dbReference type="ARBA" id="ARBA00022692"/>
    </source>
</evidence>
<keyword evidence="2 6" id="KW-0812">Transmembrane</keyword>
<feature type="compositionally biased region" description="Basic and acidic residues" evidence="5">
    <location>
        <begin position="399"/>
        <end position="410"/>
    </location>
</feature>
<accession>A0A915EQD0</accession>
<feature type="transmembrane region" description="Helical" evidence="6">
    <location>
        <begin position="230"/>
        <end position="251"/>
    </location>
</feature>
<keyword evidence="4 6" id="KW-0472">Membrane</keyword>
<evidence type="ECO:0000256" key="1">
    <source>
        <dbReference type="ARBA" id="ARBA00004141"/>
    </source>
</evidence>
<proteinExistence type="predicted"/>
<keyword evidence="8" id="KW-1185">Reference proteome</keyword>
<feature type="transmembrane region" description="Helical" evidence="6">
    <location>
        <begin position="109"/>
        <end position="127"/>
    </location>
</feature>
<dbReference type="PANTHER" id="PTHR24064">
    <property type="entry name" value="SOLUTE CARRIER FAMILY 22 MEMBER"/>
    <property type="match status" value="1"/>
</dbReference>
<feature type="transmembrane region" description="Helical" evidence="6">
    <location>
        <begin position="80"/>
        <end position="103"/>
    </location>
</feature>
<feature type="transmembrane region" description="Helical" evidence="6">
    <location>
        <begin position="283"/>
        <end position="307"/>
    </location>
</feature>
<dbReference type="InterPro" id="IPR020846">
    <property type="entry name" value="MFS_dom"/>
</dbReference>
<feature type="transmembrane region" description="Helical" evidence="6">
    <location>
        <begin position="349"/>
        <end position="370"/>
    </location>
</feature>
<evidence type="ECO:0000256" key="6">
    <source>
        <dbReference type="SAM" id="Phobius"/>
    </source>
</evidence>
<sequence length="410" mass="45028">MGVLYQNIHLSRSVLGRIGRKKVFFLAIIIQIIAGLGMALAPNWITYSILRAAVGCAHPGIFVIAVVIGMELVGPSKRKIAAVFTGMFFSFGQVILGAIAYFVRDYTHLQAAIALPALLFIAYWWIIPESARWLVSQKRYAEADAILQRVARANKTTLPAQWWDEMELTLNAESPKTEAAIHNRKHNFLDLLRTPKLRKISLVAFFCWPVVSMVYYGLSMNPNVLGGNLYVNFIFGGLMEIPAVLIVFLLVDKVGRKPLLAGGYLIASACALSSLVLSADVHWLITLLQFLVAKAAITCTYATIYTFTPELFPTVIRNTAMGVCSMMARIGAIMASFIAMWLVEVAGKKAMIIPFATLGILAAIMALLFLPETKGLALQETIEEAEGTSGQHELQPLHSDGKDGEHVKTK</sequence>
<feature type="transmembrane region" description="Helical" evidence="6">
    <location>
        <begin position="23"/>
        <end position="41"/>
    </location>
</feature>
<feature type="domain" description="Major facilitator superfamily (MFS) profile" evidence="7">
    <location>
        <begin position="1"/>
        <end position="374"/>
    </location>
</feature>
<evidence type="ECO:0000256" key="3">
    <source>
        <dbReference type="ARBA" id="ARBA00022989"/>
    </source>
</evidence>
<evidence type="ECO:0000256" key="5">
    <source>
        <dbReference type="SAM" id="MobiDB-lite"/>
    </source>
</evidence>
<feature type="region of interest" description="Disordered" evidence="5">
    <location>
        <begin position="386"/>
        <end position="410"/>
    </location>
</feature>
<dbReference type="InterPro" id="IPR036259">
    <property type="entry name" value="MFS_trans_sf"/>
</dbReference>
<feature type="transmembrane region" description="Helical" evidence="6">
    <location>
        <begin position="200"/>
        <end position="218"/>
    </location>
</feature>
<dbReference type="AlphaFoldDB" id="A0A915EQD0"/>
<protein>
    <submittedName>
        <fullName evidence="9">Major facilitator superfamily (MFS) profile domain-containing protein</fullName>
    </submittedName>
</protein>
<evidence type="ECO:0000313" key="8">
    <source>
        <dbReference type="Proteomes" id="UP000887574"/>
    </source>
</evidence>
<dbReference type="PROSITE" id="PS00216">
    <property type="entry name" value="SUGAR_TRANSPORT_1"/>
    <property type="match status" value="1"/>
</dbReference>
<evidence type="ECO:0000313" key="9">
    <source>
        <dbReference type="WBParaSite" id="jg8261"/>
    </source>
</evidence>
<keyword evidence="3 6" id="KW-1133">Transmembrane helix</keyword>
<feature type="transmembrane region" description="Helical" evidence="6">
    <location>
        <begin position="47"/>
        <end position="68"/>
    </location>
</feature>
<dbReference type="CDD" id="cd17317">
    <property type="entry name" value="MFS_SLC22"/>
    <property type="match status" value="1"/>
</dbReference>
<organism evidence="8 9">
    <name type="scientific">Ditylenchus dipsaci</name>
    <dbReference type="NCBI Taxonomy" id="166011"/>
    <lineage>
        <taxon>Eukaryota</taxon>
        <taxon>Metazoa</taxon>
        <taxon>Ecdysozoa</taxon>
        <taxon>Nematoda</taxon>
        <taxon>Chromadorea</taxon>
        <taxon>Rhabditida</taxon>
        <taxon>Tylenchina</taxon>
        <taxon>Tylenchomorpha</taxon>
        <taxon>Sphaerularioidea</taxon>
        <taxon>Anguinidae</taxon>
        <taxon>Anguininae</taxon>
        <taxon>Ditylenchus</taxon>
    </lineage>
</organism>
<reference evidence="9" key="1">
    <citation type="submission" date="2022-11" db="UniProtKB">
        <authorList>
            <consortium name="WormBaseParasite"/>
        </authorList>
    </citation>
    <scope>IDENTIFICATION</scope>
</reference>